<protein>
    <submittedName>
        <fullName evidence="2">Uncharacterized protein</fullName>
    </submittedName>
</protein>
<evidence type="ECO:0000313" key="2">
    <source>
        <dbReference type="EMBL" id="KAG5599441.1"/>
    </source>
</evidence>
<dbReference type="Proteomes" id="UP000824120">
    <property type="component" value="Chromosome 6"/>
</dbReference>
<keyword evidence="3" id="KW-1185">Reference proteome</keyword>
<dbReference type="EMBL" id="JACXVP010000006">
    <property type="protein sequence ID" value="KAG5599441.1"/>
    <property type="molecule type" value="Genomic_DNA"/>
</dbReference>
<comment type="caution">
    <text evidence="2">The sequence shown here is derived from an EMBL/GenBank/DDBJ whole genome shotgun (WGS) entry which is preliminary data.</text>
</comment>
<proteinExistence type="predicted"/>
<feature type="compositionally biased region" description="Low complexity" evidence="1">
    <location>
        <begin position="10"/>
        <end position="31"/>
    </location>
</feature>
<evidence type="ECO:0000256" key="1">
    <source>
        <dbReference type="SAM" id="MobiDB-lite"/>
    </source>
</evidence>
<reference evidence="2 3" key="1">
    <citation type="submission" date="2020-09" db="EMBL/GenBank/DDBJ databases">
        <title>De no assembly of potato wild relative species, Solanum commersonii.</title>
        <authorList>
            <person name="Cho K."/>
        </authorList>
    </citation>
    <scope>NUCLEOTIDE SEQUENCE [LARGE SCALE GENOMIC DNA]</scope>
    <source>
        <strain evidence="2">LZ3.2</strain>
        <tissue evidence="2">Leaf</tissue>
    </source>
</reference>
<dbReference type="AlphaFoldDB" id="A0A9J5YGS0"/>
<gene>
    <name evidence="2" type="ORF">H5410_030811</name>
</gene>
<sequence>MASSILVRPSYESSSATSSISSSVSTSNSGSACFSTLASSSMVAGGIFGTSGISTIPKIMDMSMDFS</sequence>
<feature type="region of interest" description="Disordered" evidence="1">
    <location>
        <begin position="1"/>
        <end position="32"/>
    </location>
</feature>
<evidence type="ECO:0000313" key="3">
    <source>
        <dbReference type="Proteomes" id="UP000824120"/>
    </source>
</evidence>
<accession>A0A9J5YGS0</accession>
<name>A0A9J5YGS0_SOLCO</name>
<organism evidence="2 3">
    <name type="scientific">Solanum commersonii</name>
    <name type="common">Commerson's wild potato</name>
    <name type="synonym">Commerson's nightshade</name>
    <dbReference type="NCBI Taxonomy" id="4109"/>
    <lineage>
        <taxon>Eukaryota</taxon>
        <taxon>Viridiplantae</taxon>
        <taxon>Streptophyta</taxon>
        <taxon>Embryophyta</taxon>
        <taxon>Tracheophyta</taxon>
        <taxon>Spermatophyta</taxon>
        <taxon>Magnoliopsida</taxon>
        <taxon>eudicotyledons</taxon>
        <taxon>Gunneridae</taxon>
        <taxon>Pentapetalae</taxon>
        <taxon>asterids</taxon>
        <taxon>lamiids</taxon>
        <taxon>Solanales</taxon>
        <taxon>Solanaceae</taxon>
        <taxon>Solanoideae</taxon>
        <taxon>Solaneae</taxon>
        <taxon>Solanum</taxon>
    </lineage>
</organism>